<evidence type="ECO:0000256" key="27">
    <source>
        <dbReference type="ARBA" id="ARBA00053625"/>
    </source>
</evidence>
<evidence type="ECO:0000256" key="31">
    <source>
        <dbReference type="SAM" id="MobiDB-lite"/>
    </source>
</evidence>
<evidence type="ECO:0000256" key="9">
    <source>
        <dbReference type="ARBA" id="ARBA00022692"/>
    </source>
</evidence>
<evidence type="ECO:0000256" key="11">
    <source>
        <dbReference type="ARBA" id="ARBA00022737"/>
    </source>
</evidence>
<dbReference type="InterPro" id="IPR008271">
    <property type="entry name" value="Ser/Thr_kinase_AS"/>
</dbReference>
<evidence type="ECO:0000256" key="14">
    <source>
        <dbReference type="ARBA" id="ARBA00022777"/>
    </source>
</evidence>
<evidence type="ECO:0000256" key="5">
    <source>
        <dbReference type="ARBA" id="ARBA00009280"/>
    </source>
</evidence>
<keyword evidence="14 30" id="KW-0418">Kinase</keyword>
<dbReference type="FunFam" id="3.30.60.20:FF:000002">
    <property type="entry name" value="Diacylglycerol kinase"/>
    <property type="match status" value="1"/>
</dbReference>
<dbReference type="PROSITE" id="PS00107">
    <property type="entry name" value="PROTEIN_KINASE_ATP"/>
    <property type="match status" value="1"/>
</dbReference>
<dbReference type="GO" id="GO:0005524">
    <property type="term" value="F:ATP binding"/>
    <property type="evidence" value="ECO:0007669"/>
    <property type="project" value="UniProtKB-UniRule"/>
</dbReference>
<evidence type="ECO:0000256" key="19">
    <source>
        <dbReference type="ARBA" id="ARBA00023136"/>
    </source>
</evidence>
<dbReference type="GO" id="GO:0008270">
    <property type="term" value="F:zinc ion binding"/>
    <property type="evidence" value="ECO:0007669"/>
    <property type="project" value="UniProtKB-KW"/>
</dbReference>
<dbReference type="SUPFAM" id="SSF56112">
    <property type="entry name" value="Protein kinase-like (PK-like)"/>
    <property type="match status" value="1"/>
</dbReference>
<evidence type="ECO:0000256" key="12">
    <source>
        <dbReference type="ARBA" id="ARBA00022741"/>
    </source>
</evidence>
<dbReference type="Gene3D" id="3.30.200.20">
    <property type="entry name" value="Phosphorylase Kinase, domain 1"/>
    <property type="match status" value="1"/>
</dbReference>
<dbReference type="PANTHER" id="PTHR11255:SF118">
    <property type="entry name" value="DIACYLGLYCEROL KINASE EPSILON"/>
    <property type="match status" value="1"/>
</dbReference>
<evidence type="ECO:0000256" key="10">
    <source>
        <dbReference type="ARBA" id="ARBA00022723"/>
    </source>
</evidence>
<evidence type="ECO:0000256" key="3">
    <source>
        <dbReference type="ARBA" id="ARBA00005175"/>
    </source>
</evidence>
<dbReference type="GO" id="GO:0007200">
    <property type="term" value="P:phospholipase C-activating G protein-coupled receptor signaling pathway"/>
    <property type="evidence" value="ECO:0007669"/>
    <property type="project" value="InterPro"/>
</dbReference>
<dbReference type="SMART" id="SM00046">
    <property type="entry name" value="DAGKc"/>
    <property type="match status" value="1"/>
</dbReference>
<feature type="binding site" evidence="29">
    <location>
        <position position="641"/>
    </location>
    <ligand>
        <name>ATP</name>
        <dbReference type="ChEBI" id="CHEBI:30616"/>
    </ligand>
</feature>
<keyword evidence="13" id="KW-0863">Zinc-finger</keyword>
<comment type="pathway">
    <text evidence="3">Lipid metabolism; glycerolipid metabolism.</text>
</comment>
<keyword evidence="18" id="KW-0443">Lipid metabolism</keyword>
<dbReference type="InterPro" id="IPR011009">
    <property type="entry name" value="Kinase-like_dom_sf"/>
</dbReference>
<dbReference type="PROSITE" id="PS00108">
    <property type="entry name" value="PROTEIN_KINASE_ST"/>
    <property type="match status" value="1"/>
</dbReference>
<dbReference type="CDD" id="cd20801">
    <property type="entry name" value="C1_DGKepsilon_typeIII_rpt1"/>
    <property type="match status" value="1"/>
</dbReference>
<dbReference type="Pfam" id="PF00781">
    <property type="entry name" value="DAGK_cat"/>
    <property type="match status" value="1"/>
</dbReference>
<evidence type="ECO:0000313" key="37">
    <source>
        <dbReference type="Proteomes" id="UP000438429"/>
    </source>
</evidence>
<evidence type="ECO:0000256" key="29">
    <source>
        <dbReference type="PROSITE-ProRule" id="PRU10141"/>
    </source>
</evidence>
<dbReference type="EMBL" id="VEVO01000009">
    <property type="protein sequence ID" value="KAF0037893.1"/>
    <property type="molecule type" value="Genomic_DNA"/>
</dbReference>
<comment type="similarity">
    <text evidence="4">Belongs to the protein kinase superfamily. CMGC Ser/Thr protein kinase family. MNB/DYRK subfamily.</text>
</comment>
<evidence type="ECO:0000259" key="33">
    <source>
        <dbReference type="PROSITE" id="PS50011"/>
    </source>
</evidence>
<name>A0A6A4SVA9_SCOMX</name>
<organism evidence="36 37">
    <name type="scientific">Scophthalmus maximus</name>
    <name type="common">Turbot</name>
    <name type="synonym">Psetta maxima</name>
    <dbReference type="NCBI Taxonomy" id="52904"/>
    <lineage>
        <taxon>Eukaryota</taxon>
        <taxon>Metazoa</taxon>
        <taxon>Chordata</taxon>
        <taxon>Craniata</taxon>
        <taxon>Vertebrata</taxon>
        <taxon>Euteleostomi</taxon>
        <taxon>Actinopterygii</taxon>
        <taxon>Neopterygii</taxon>
        <taxon>Teleostei</taxon>
        <taxon>Neoteleostei</taxon>
        <taxon>Acanthomorphata</taxon>
        <taxon>Carangaria</taxon>
        <taxon>Pleuronectiformes</taxon>
        <taxon>Pleuronectoidei</taxon>
        <taxon>Scophthalmidae</taxon>
        <taxon>Scophthalmus</taxon>
    </lineage>
</organism>
<keyword evidence="17 32" id="KW-1133">Transmembrane helix</keyword>
<reference evidence="36 37" key="1">
    <citation type="submission" date="2019-06" db="EMBL/GenBank/DDBJ databases">
        <title>Draft genomes of female and male turbot (Scophthalmus maximus).</title>
        <authorList>
            <person name="Xu H."/>
            <person name="Xu X.-W."/>
            <person name="Shao C."/>
            <person name="Chen S."/>
        </authorList>
    </citation>
    <scope>NUCLEOTIDE SEQUENCE [LARGE SCALE GENOMIC DNA]</scope>
    <source>
        <strain evidence="36">Ysfricsl-2016a</strain>
        <tissue evidence="36">Blood</tissue>
    </source>
</reference>
<dbReference type="InterPro" id="IPR017441">
    <property type="entry name" value="Protein_kinase_ATP_BS"/>
</dbReference>
<comment type="catalytic activity">
    <reaction evidence="23">
        <text>1-hexadecanoyl-2-(5Z,8Z,11Z,14Z-eicosatetraenoyl)-sn-glycerol + ATP = 1-hexadecanoyl-2-(5Z,8Z,11Z,14Z-eicosatetraenoyl)-sn-glycero-3-phosphate + ADP + H(+)</text>
        <dbReference type="Rhea" id="RHEA:40335"/>
        <dbReference type="ChEBI" id="CHEBI:15378"/>
        <dbReference type="ChEBI" id="CHEBI:30616"/>
        <dbReference type="ChEBI" id="CHEBI:72864"/>
        <dbReference type="ChEBI" id="CHEBI:77096"/>
        <dbReference type="ChEBI" id="CHEBI:456216"/>
    </reaction>
    <physiologicalReaction direction="left-to-right" evidence="23">
        <dbReference type="Rhea" id="RHEA:40336"/>
    </physiologicalReaction>
</comment>
<evidence type="ECO:0000256" key="32">
    <source>
        <dbReference type="SAM" id="Phobius"/>
    </source>
</evidence>
<evidence type="ECO:0000256" key="21">
    <source>
        <dbReference type="ARBA" id="ARBA00023411"/>
    </source>
</evidence>
<evidence type="ECO:0000256" key="17">
    <source>
        <dbReference type="ARBA" id="ARBA00022989"/>
    </source>
</evidence>
<evidence type="ECO:0000256" key="8">
    <source>
        <dbReference type="ARBA" id="ARBA00022679"/>
    </source>
</evidence>
<dbReference type="Gene3D" id="3.40.50.10330">
    <property type="entry name" value="Probable inorganic polyphosphate/atp-NAD kinase, domain 1"/>
    <property type="match status" value="1"/>
</dbReference>
<evidence type="ECO:0000256" key="20">
    <source>
        <dbReference type="ARBA" id="ARBA00023371"/>
    </source>
</evidence>
<feature type="region of interest" description="Disordered" evidence="31">
    <location>
        <begin position="892"/>
        <end position="938"/>
    </location>
</feature>
<comment type="subcellular location">
    <subcellularLocation>
        <location evidence="2">Cytoplasm</location>
    </subcellularLocation>
    <subcellularLocation>
        <location evidence="1">Membrane</location>
        <topology evidence="1">Single-pass membrane protein</topology>
    </subcellularLocation>
</comment>
<dbReference type="UniPathway" id="UPA00230"/>
<evidence type="ECO:0000256" key="15">
    <source>
        <dbReference type="ARBA" id="ARBA00022833"/>
    </source>
</evidence>
<dbReference type="InterPro" id="IPR001206">
    <property type="entry name" value="Diacylglycerol_kinase_cat_dom"/>
</dbReference>
<dbReference type="Gene3D" id="3.30.60.20">
    <property type="match status" value="1"/>
</dbReference>
<dbReference type="Pfam" id="PF00069">
    <property type="entry name" value="Pkinase"/>
    <property type="match status" value="1"/>
</dbReference>
<feature type="domain" description="Protein kinase" evidence="33">
    <location>
        <begin position="612"/>
        <end position="901"/>
    </location>
</feature>
<comment type="caution">
    <text evidence="36">The sequence shown here is derived from an EMBL/GenBank/DDBJ whole genome shotgun (WGS) entry which is preliminary data.</text>
</comment>
<dbReference type="SMART" id="SM00045">
    <property type="entry name" value="DAGKa"/>
    <property type="match status" value="1"/>
</dbReference>
<dbReference type="GO" id="GO:0005737">
    <property type="term" value="C:cytoplasm"/>
    <property type="evidence" value="ECO:0007669"/>
    <property type="project" value="UniProtKB-SubCell"/>
</dbReference>
<dbReference type="InterPro" id="IPR037607">
    <property type="entry name" value="DGK"/>
</dbReference>
<feature type="transmembrane region" description="Helical" evidence="32">
    <location>
        <begin position="20"/>
        <end position="40"/>
    </location>
</feature>
<comment type="catalytic activity">
    <reaction evidence="26">
        <text>1,2-di-(9Z,12Z-octadecadienoyl)-sn-glycerol + ATP = 1,2-di-(9Z,12Z-octadecadienoyl)-sn-glycero-3-phosphate + ADP + H(+)</text>
        <dbReference type="Rhea" id="RHEA:40355"/>
        <dbReference type="ChEBI" id="CHEBI:15378"/>
        <dbReference type="ChEBI" id="CHEBI:30616"/>
        <dbReference type="ChEBI" id="CHEBI:77127"/>
        <dbReference type="ChEBI" id="CHEBI:77128"/>
        <dbReference type="ChEBI" id="CHEBI:456216"/>
    </reaction>
    <physiologicalReaction direction="left-to-right" evidence="26">
        <dbReference type="Rhea" id="RHEA:40356"/>
    </physiologicalReaction>
</comment>
<dbReference type="GO" id="GO:0004143">
    <property type="term" value="F:ATP-dependent diacylglycerol kinase activity"/>
    <property type="evidence" value="ECO:0007669"/>
    <property type="project" value="UniProtKB-EC"/>
</dbReference>
<dbReference type="CDD" id="cd20853">
    <property type="entry name" value="C1_DGKepsilon_typeIII_rpt2"/>
    <property type="match status" value="1"/>
</dbReference>
<comment type="function">
    <text evidence="27">Membrane-bound diacylglycerol kinase that converts diacylglycerol/DAG into phosphatidic acid/phosphatidate/PA and regulates the respective levels of these two bioactive lipids. Thereby, acts as a central switch between the signaling pathways activated by these second messengers with different cellular targets and opposite effects in numerous biological processes. Also plays an important role in the biosynthesis of complex lipids. Displays specificity for diacylglycerol substrates with an arachidonoyl acyl chain at the sn-2 position, with the highest activity toward 1-octadecanoyl-2-(5Z,8Z,11Z,14Z-eicosatetraenoyl)-sn-glycerol the main diacylglycerol intermediate within the phosphatidylinositol turnover cycle. Can also phosphorylate diacylglycerol substrates with a linoleoyl acyl chain at the sn-2 position but much less efficiently.</text>
</comment>
<evidence type="ECO:0000256" key="28">
    <source>
        <dbReference type="ARBA" id="ARBA00060536"/>
    </source>
</evidence>
<dbReference type="AlphaFoldDB" id="A0A6A4SVA9"/>
<evidence type="ECO:0000256" key="30">
    <source>
        <dbReference type="RuleBase" id="RU361128"/>
    </source>
</evidence>
<comment type="catalytic activity">
    <reaction evidence="21">
        <text>a 1,2-diacyl-sn-glycerol + ATP = a 1,2-diacyl-sn-glycero-3-phosphate + ADP + H(+)</text>
        <dbReference type="Rhea" id="RHEA:10272"/>
        <dbReference type="ChEBI" id="CHEBI:15378"/>
        <dbReference type="ChEBI" id="CHEBI:17815"/>
        <dbReference type="ChEBI" id="CHEBI:30616"/>
        <dbReference type="ChEBI" id="CHEBI:58608"/>
        <dbReference type="ChEBI" id="CHEBI:456216"/>
        <dbReference type="EC" id="2.7.1.107"/>
    </reaction>
    <physiologicalReaction direction="left-to-right" evidence="21">
        <dbReference type="Rhea" id="RHEA:10273"/>
    </physiologicalReaction>
</comment>
<keyword evidence="11" id="KW-0677">Repeat</keyword>
<keyword evidence="9 32" id="KW-0812">Transmembrane</keyword>
<dbReference type="Proteomes" id="UP000438429">
    <property type="component" value="Unassembled WGS sequence"/>
</dbReference>
<keyword evidence="12 29" id="KW-0547">Nucleotide-binding</keyword>
<dbReference type="Pfam" id="PF00130">
    <property type="entry name" value="C1_1"/>
    <property type="match status" value="1"/>
</dbReference>
<dbReference type="Pfam" id="PF00609">
    <property type="entry name" value="DAGK_acc"/>
    <property type="match status" value="1"/>
</dbReference>
<sequence length="938" mass="105795">MYKEGDEAQVDCGSRDEWTLLLWTSLAIVVPVVITLWCSAQRSKRKTHMKDFFRKSKHDWHDTDLFNKPTYCCVCGQHILLGAFCDCCGVCADEQCLRRADRSLPCKEIMAPCGAGGAMAHSWVRGNVPLASYCAVCKQQCGSQPKLCDFRCVWCQTTVHDDCMDSLADADLCDLGEFHSLIIPPHYLYRVNKLRRRHPDEYSKLAASCGSGWTPVLVLANTRSGNNMGEALLGEFRTILNPVQVFDLSELPPSKALQLCTLLPPGSVRVLVCGGDGTVGWVLDAIDAMKLKSQDQFIPRVTILPLGTGNDLSNTLGWSAGYAGEIPVEQVLRNILDAEVVKMDRWKVQVASKGLYFRKPKVLSMNNYFSVGPDALMALNFHTHREKTPSFFSSRIINKAVYFLYGTKDCLVQECKDLDKRIELELDGERVVLPSLEGIIVCNIGYWGGGCRLWEGMGDEPCPPTRLDDGLLEVVGVYGSFHCAQIQVKLANPVRLGQAHTVRQHEGLQVSKTCPQETSHPNEKQRVNFASSVNRSGMSPEDALRYFKSCVTEYEQKEIQEYKELWYLGKKENKIHSSNVPEDQDVKSSDSDYDSKDGLYQAIINDHLAYRFQILKLLGAGYSSHVYKCRDHKTMELVAIKIIRSDDTIQQLAKDEVKILEALRESDKNNTANIVHVKENFFFRGHLCITFELFEENLHEVLKKAKCHGFKTAELRQYTVDVLKCLQLLKNMGIVHADFKSNNVLLYKKDGEMRTVVTDFGASYYVDDRDHPLTHTLCYMSPELLLGKKCGPAIDMWSLGCMLAELHLGHNLFRGPDVGKQFKAIMEVLGAPPKELLAEPSRRDDLFGVTLKSNQIPQPRTTLAKELNSKNAYFVDFIERCLQYDPKKRMTPEEALQHPWIKKEEARPAMSAGKHVPVPSSNQEPVLRLPPIQQAKKR</sequence>
<dbReference type="Gene3D" id="3.30.10.30">
    <property type="entry name" value="DYRK"/>
    <property type="match status" value="1"/>
</dbReference>
<dbReference type="InterPro" id="IPR042521">
    <property type="entry name" value="DYRK"/>
</dbReference>
<evidence type="ECO:0000256" key="2">
    <source>
        <dbReference type="ARBA" id="ARBA00004496"/>
    </source>
</evidence>
<evidence type="ECO:0000259" key="35">
    <source>
        <dbReference type="PROSITE" id="PS50146"/>
    </source>
</evidence>
<evidence type="ECO:0000313" key="36">
    <source>
        <dbReference type="EMBL" id="KAF0037893.1"/>
    </source>
</evidence>
<dbReference type="PROSITE" id="PS50081">
    <property type="entry name" value="ZF_DAG_PE_2"/>
    <property type="match status" value="2"/>
</dbReference>
<comment type="catalytic activity">
    <reaction evidence="22">
        <text>1,2-di-(5Z,8Z,11Z,14Z)-eicosatetraenoyl-sn-glycerol + ATP = 1,2-di-(5Z,8Z,11Z,14Z)-eicosatetraenoyl-sn-glycero-3-phosphate + ADP + H(+)</text>
        <dbReference type="Rhea" id="RHEA:40351"/>
        <dbReference type="ChEBI" id="CHEBI:15378"/>
        <dbReference type="ChEBI" id="CHEBI:30616"/>
        <dbReference type="ChEBI" id="CHEBI:77125"/>
        <dbReference type="ChEBI" id="CHEBI:77126"/>
        <dbReference type="ChEBI" id="CHEBI:456216"/>
    </reaction>
    <physiologicalReaction direction="left-to-right" evidence="22">
        <dbReference type="Rhea" id="RHEA:40352"/>
    </physiologicalReaction>
</comment>
<accession>A0A6A4SVA9</accession>
<dbReference type="PANTHER" id="PTHR11255">
    <property type="entry name" value="DIACYLGLYCEROL KINASE"/>
    <property type="match status" value="1"/>
</dbReference>
<evidence type="ECO:0000256" key="25">
    <source>
        <dbReference type="ARBA" id="ARBA00051725"/>
    </source>
</evidence>
<dbReference type="SUPFAM" id="SSF111331">
    <property type="entry name" value="NAD kinase/diacylglycerol kinase-like"/>
    <property type="match status" value="1"/>
</dbReference>
<dbReference type="GO" id="GO:0046474">
    <property type="term" value="P:glycerophospholipid biosynthetic process"/>
    <property type="evidence" value="ECO:0007669"/>
    <property type="project" value="UniProtKB-ARBA"/>
</dbReference>
<comment type="similarity">
    <text evidence="5 30">Belongs to the eukaryotic diacylglycerol kinase family.</text>
</comment>
<evidence type="ECO:0000256" key="26">
    <source>
        <dbReference type="ARBA" id="ARBA00052317"/>
    </source>
</evidence>
<dbReference type="InterPro" id="IPR046349">
    <property type="entry name" value="C1-like_sf"/>
</dbReference>
<evidence type="ECO:0000256" key="22">
    <source>
        <dbReference type="ARBA" id="ARBA00050690"/>
    </source>
</evidence>
<evidence type="ECO:0000256" key="6">
    <source>
        <dbReference type="ARBA" id="ARBA00022490"/>
    </source>
</evidence>
<comment type="catalytic activity">
    <reaction evidence="25">
        <text>1-eicosanoyl-2-(5Z,8Z,11Z,14Z)-eicosatetraenoyl-sn-glycerol + ATP = 1-eicosanoyl-2-(5Z,8Z,11Z,14Z)-eicosatetraenoyl-sn-glycero-3-phosphate + ADP + H(+)</text>
        <dbReference type="Rhea" id="RHEA:40331"/>
        <dbReference type="ChEBI" id="CHEBI:15378"/>
        <dbReference type="ChEBI" id="CHEBI:30616"/>
        <dbReference type="ChEBI" id="CHEBI:77094"/>
        <dbReference type="ChEBI" id="CHEBI:87223"/>
        <dbReference type="ChEBI" id="CHEBI:456216"/>
    </reaction>
    <physiologicalReaction direction="left-to-right" evidence="25">
        <dbReference type="Rhea" id="RHEA:40332"/>
    </physiologicalReaction>
</comment>
<comment type="catalytic activity">
    <reaction evidence="20">
        <text>1,2-di-(9Z-octadecenoyl)-sn-glycerol + ATP = 1,2-di-(9Z-octadecenoyl)-sn-glycero-3-phosphate + ADP + H(+)</text>
        <dbReference type="Rhea" id="RHEA:40327"/>
        <dbReference type="ChEBI" id="CHEBI:15378"/>
        <dbReference type="ChEBI" id="CHEBI:30616"/>
        <dbReference type="ChEBI" id="CHEBI:52333"/>
        <dbReference type="ChEBI" id="CHEBI:74546"/>
        <dbReference type="ChEBI" id="CHEBI:456216"/>
    </reaction>
    <physiologicalReaction direction="left-to-right" evidence="20">
        <dbReference type="Rhea" id="RHEA:40328"/>
    </physiologicalReaction>
</comment>
<evidence type="ECO:0000256" key="7">
    <source>
        <dbReference type="ARBA" id="ARBA00022553"/>
    </source>
</evidence>
<keyword evidence="7" id="KW-0597">Phosphoprotein</keyword>
<dbReference type="SMART" id="SM00109">
    <property type="entry name" value="C1"/>
    <property type="match status" value="2"/>
</dbReference>
<dbReference type="FunFam" id="2.60.200.40:FF:000005">
    <property type="entry name" value="Diacylglycerol kinase"/>
    <property type="match status" value="1"/>
</dbReference>
<dbReference type="Gene3D" id="1.10.510.10">
    <property type="entry name" value="Transferase(Phosphotransferase) domain 1"/>
    <property type="match status" value="1"/>
</dbReference>
<proteinExistence type="inferred from homology"/>
<dbReference type="GO" id="GO:0016020">
    <property type="term" value="C:membrane"/>
    <property type="evidence" value="ECO:0007669"/>
    <property type="project" value="UniProtKB-SubCell"/>
</dbReference>
<evidence type="ECO:0000259" key="34">
    <source>
        <dbReference type="PROSITE" id="PS50081"/>
    </source>
</evidence>
<keyword evidence="8 30" id="KW-0808">Transferase</keyword>
<feature type="domain" description="Phorbol-ester/DAG-type" evidence="34">
    <location>
        <begin position="57"/>
        <end position="106"/>
    </location>
</feature>
<dbReference type="PROSITE" id="PS50146">
    <property type="entry name" value="DAGK"/>
    <property type="match status" value="1"/>
</dbReference>
<dbReference type="InterPro" id="IPR016064">
    <property type="entry name" value="NAD/diacylglycerol_kinase_sf"/>
</dbReference>
<evidence type="ECO:0000256" key="24">
    <source>
        <dbReference type="ARBA" id="ARBA00051629"/>
    </source>
</evidence>
<dbReference type="GO" id="GO:0004712">
    <property type="term" value="F:protein serine/threonine/tyrosine kinase activity"/>
    <property type="evidence" value="ECO:0007669"/>
    <property type="project" value="InterPro"/>
</dbReference>
<feature type="domain" description="DAGKc" evidence="35">
    <location>
        <begin position="211"/>
        <end position="352"/>
    </location>
</feature>
<evidence type="ECO:0000256" key="1">
    <source>
        <dbReference type="ARBA" id="ARBA00004167"/>
    </source>
</evidence>
<dbReference type="EC" id="2.7.1.107" evidence="30"/>
<gene>
    <name evidence="36" type="ORF">F2P81_010767</name>
</gene>
<dbReference type="PROSITE" id="PS50011">
    <property type="entry name" value="PROTEIN_KINASE_DOM"/>
    <property type="match status" value="1"/>
</dbReference>
<dbReference type="InterPro" id="IPR000719">
    <property type="entry name" value="Prot_kinase_dom"/>
</dbReference>
<protein>
    <recommendedName>
        <fullName evidence="30">Diacylglycerol kinase</fullName>
        <shortName evidence="30">DAG kinase</shortName>
        <ecNumber evidence="30">2.7.1.107</ecNumber>
    </recommendedName>
</protein>
<keyword evidence="10" id="KW-0479">Metal-binding</keyword>
<dbReference type="FunFam" id="3.40.50.10330:FF:000007">
    <property type="entry name" value="Diacylglycerol kinase"/>
    <property type="match status" value="1"/>
</dbReference>
<evidence type="ECO:0000256" key="18">
    <source>
        <dbReference type="ARBA" id="ARBA00023098"/>
    </source>
</evidence>
<evidence type="ECO:0000256" key="23">
    <source>
        <dbReference type="ARBA" id="ARBA00050897"/>
    </source>
</evidence>
<keyword evidence="6" id="KW-0963">Cytoplasm</keyword>
<evidence type="ECO:0000256" key="13">
    <source>
        <dbReference type="ARBA" id="ARBA00022771"/>
    </source>
</evidence>
<keyword evidence="15" id="KW-0862">Zinc</keyword>
<comment type="pathway">
    <text evidence="28">Glycerolipid metabolism.</text>
</comment>
<feature type="compositionally biased region" description="Basic and acidic residues" evidence="31">
    <location>
        <begin position="892"/>
        <end position="907"/>
    </location>
</feature>
<feature type="domain" description="Phorbol-ester/DAG-type" evidence="34">
    <location>
        <begin position="120"/>
        <end position="173"/>
    </location>
</feature>
<evidence type="ECO:0000256" key="4">
    <source>
        <dbReference type="ARBA" id="ARBA00008867"/>
    </source>
</evidence>
<dbReference type="Gene3D" id="2.60.200.40">
    <property type="match status" value="1"/>
</dbReference>
<dbReference type="PROSITE" id="PS00479">
    <property type="entry name" value="ZF_DAG_PE_1"/>
    <property type="match status" value="1"/>
</dbReference>
<dbReference type="InterPro" id="IPR002219">
    <property type="entry name" value="PKC_DAG/PE"/>
</dbReference>
<dbReference type="InterPro" id="IPR000756">
    <property type="entry name" value="Diacylglycerol_kin_accessory"/>
</dbReference>
<keyword evidence="19 32" id="KW-0472">Membrane</keyword>
<evidence type="ECO:0000256" key="16">
    <source>
        <dbReference type="ARBA" id="ARBA00022840"/>
    </source>
</evidence>
<keyword evidence="16 29" id="KW-0067">ATP-binding</keyword>
<comment type="catalytic activity">
    <reaction evidence="24">
        <text>1-octadecanoyl-2-(9Z,12Z)-octadecadienoyl-sn-glycerol + ATP = 1-octadecanoyl-2-(9Z,12Z-octadecadienoyl)-sn-glycero-3-phosphate + ADP + H(+)</text>
        <dbReference type="Rhea" id="RHEA:40339"/>
        <dbReference type="ChEBI" id="CHEBI:15378"/>
        <dbReference type="ChEBI" id="CHEBI:30616"/>
        <dbReference type="ChEBI" id="CHEBI:77097"/>
        <dbReference type="ChEBI" id="CHEBI:77098"/>
        <dbReference type="ChEBI" id="CHEBI:456216"/>
    </reaction>
    <physiologicalReaction direction="left-to-right" evidence="24">
        <dbReference type="Rhea" id="RHEA:40340"/>
    </physiologicalReaction>
</comment>
<dbReference type="SUPFAM" id="SSF57889">
    <property type="entry name" value="Cysteine-rich domain"/>
    <property type="match status" value="1"/>
</dbReference>
<dbReference type="InterPro" id="IPR017438">
    <property type="entry name" value="ATP-NAD_kinase_N"/>
</dbReference>